<organism evidence="1 2">
    <name type="scientific">Pseudomonas cerasi</name>
    <dbReference type="NCBI Taxonomy" id="1583341"/>
    <lineage>
        <taxon>Bacteria</taxon>
        <taxon>Pseudomonadati</taxon>
        <taxon>Pseudomonadota</taxon>
        <taxon>Gammaproteobacteria</taxon>
        <taxon>Pseudomonadales</taxon>
        <taxon>Pseudomonadaceae</taxon>
        <taxon>Pseudomonas</taxon>
    </lineage>
</organism>
<protein>
    <recommendedName>
        <fullName evidence="3">Cell division protein ZipA</fullName>
    </recommendedName>
</protein>
<evidence type="ECO:0000313" key="1">
    <source>
        <dbReference type="EMBL" id="SOS16675.1"/>
    </source>
</evidence>
<evidence type="ECO:0008006" key="3">
    <source>
        <dbReference type="Google" id="ProtNLM"/>
    </source>
</evidence>
<keyword evidence="2" id="KW-1185">Reference proteome</keyword>
<dbReference type="EMBL" id="LT963395">
    <property type="protein sequence ID" value="SOS16675.1"/>
    <property type="molecule type" value="Genomic_DNA"/>
</dbReference>
<dbReference type="Pfam" id="PF13671">
    <property type="entry name" value="AAA_33"/>
    <property type="match status" value="1"/>
</dbReference>
<evidence type="ECO:0000313" key="2">
    <source>
        <dbReference type="Proteomes" id="UP000239025"/>
    </source>
</evidence>
<accession>A0A193SKK7</accession>
<sequence length="177" mass="20197">MLATKLHLLCGKIASGKSTLAKSIATEHSAILLSEDQWLSRLYPDEIKSVADYVRLAHRIREIIGPLVIDMLKSGMCVVLDFPANTLADRQWLRSLAEDAQVKHRLHYLDVEDDICLARLHARNERAEHDFAATDAEFRLITRYFQTPHTDEGLDILVHRLSFIRGRVATSFQESDF</sequence>
<dbReference type="AlphaFoldDB" id="A0A193SKK7"/>
<proteinExistence type="predicted"/>
<dbReference type="Proteomes" id="UP000239025">
    <property type="component" value="Chromosome 1"/>
</dbReference>
<reference evidence="2" key="1">
    <citation type="submission" date="2017-11" db="EMBL/GenBank/DDBJ databases">
        <authorList>
            <person name="Blom J."/>
        </authorList>
    </citation>
    <scope>NUCLEOTIDE SEQUENCE [LARGE SCALE GENOMIC DNA]</scope>
</reference>
<dbReference type="InterPro" id="IPR027417">
    <property type="entry name" value="P-loop_NTPase"/>
</dbReference>
<name>A0A193SKK7_9PSED</name>
<dbReference type="SUPFAM" id="SSF52540">
    <property type="entry name" value="P-loop containing nucleoside triphosphate hydrolases"/>
    <property type="match status" value="1"/>
</dbReference>
<dbReference type="Gene3D" id="3.40.50.300">
    <property type="entry name" value="P-loop containing nucleotide triphosphate hydrolases"/>
    <property type="match status" value="1"/>
</dbReference>
<dbReference type="RefSeq" id="WP_065349201.1">
    <property type="nucleotide sequence ID" value="NZ_LT222319.1"/>
</dbReference>
<gene>
    <name evidence="1" type="ORF">PL963_01171</name>
</gene>